<gene>
    <name evidence="6" type="ORF">SAMN05444336_11422</name>
</gene>
<sequence>MSARPCFQALTRPVSVAGLPMGYLVLLTGVSVGGFIATLSFLWFGASAALSYAVLRALAAWDPRIGDVVFTALRRTPPTPGWFRGEGFAYHA</sequence>
<protein>
    <submittedName>
        <fullName evidence="6">Type IV secretory pathway, VirB3 components</fullName>
    </submittedName>
</protein>
<evidence type="ECO:0000256" key="2">
    <source>
        <dbReference type="ARBA" id="ARBA00022692"/>
    </source>
</evidence>
<evidence type="ECO:0000256" key="4">
    <source>
        <dbReference type="ARBA" id="ARBA00023136"/>
    </source>
</evidence>
<dbReference type="Pfam" id="PF05101">
    <property type="entry name" value="VirB3"/>
    <property type="match status" value="1"/>
</dbReference>
<keyword evidence="3 5" id="KW-1133">Transmembrane helix</keyword>
<dbReference type="AlphaFoldDB" id="A0A1H3FUT4"/>
<proteinExistence type="predicted"/>
<accession>A0A1H3FUT4</accession>
<dbReference type="InterPro" id="IPR007792">
    <property type="entry name" value="T4SS_VirB3/TrbD/AvhB"/>
</dbReference>
<name>A0A1H3FUT4_9RHOB</name>
<dbReference type="GO" id="GO:0016020">
    <property type="term" value="C:membrane"/>
    <property type="evidence" value="ECO:0007669"/>
    <property type="project" value="UniProtKB-SubCell"/>
</dbReference>
<evidence type="ECO:0000313" key="7">
    <source>
        <dbReference type="Proteomes" id="UP000199118"/>
    </source>
</evidence>
<dbReference type="OrthoDB" id="7857856at2"/>
<comment type="subcellular location">
    <subcellularLocation>
        <location evidence="1">Membrane</location>
    </subcellularLocation>
</comment>
<reference evidence="6 7" key="1">
    <citation type="submission" date="2016-10" db="EMBL/GenBank/DDBJ databases">
        <authorList>
            <person name="de Groot N.N."/>
        </authorList>
    </citation>
    <scope>NUCLEOTIDE SEQUENCE [LARGE SCALE GENOMIC DNA]</scope>
    <source>
        <strain evidence="6 7">DSM 17890</strain>
    </source>
</reference>
<dbReference type="EMBL" id="FNMZ01000014">
    <property type="protein sequence ID" value="SDX94118.1"/>
    <property type="molecule type" value="Genomic_DNA"/>
</dbReference>
<keyword evidence="2 5" id="KW-0812">Transmembrane</keyword>
<dbReference type="RefSeq" id="WP_092685479.1">
    <property type="nucleotide sequence ID" value="NZ_FNMZ01000014.1"/>
</dbReference>
<feature type="transmembrane region" description="Helical" evidence="5">
    <location>
        <begin position="22"/>
        <end position="55"/>
    </location>
</feature>
<keyword evidence="4 5" id="KW-0472">Membrane</keyword>
<evidence type="ECO:0000313" key="6">
    <source>
        <dbReference type="EMBL" id="SDX94118.1"/>
    </source>
</evidence>
<dbReference type="Proteomes" id="UP000199118">
    <property type="component" value="Unassembled WGS sequence"/>
</dbReference>
<keyword evidence="7" id="KW-1185">Reference proteome</keyword>
<evidence type="ECO:0000256" key="5">
    <source>
        <dbReference type="SAM" id="Phobius"/>
    </source>
</evidence>
<evidence type="ECO:0000256" key="1">
    <source>
        <dbReference type="ARBA" id="ARBA00004370"/>
    </source>
</evidence>
<dbReference type="STRING" id="356660.SAMN05444336_11422"/>
<organism evidence="6 7">
    <name type="scientific">Albimonas donghaensis</name>
    <dbReference type="NCBI Taxonomy" id="356660"/>
    <lineage>
        <taxon>Bacteria</taxon>
        <taxon>Pseudomonadati</taxon>
        <taxon>Pseudomonadota</taxon>
        <taxon>Alphaproteobacteria</taxon>
        <taxon>Rhodobacterales</taxon>
        <taxon>Paracoccaceae</taxon>
        <taxon>Albimonas</taxon>
    </lineage>
</organism>
<evidence type="ECO:0000256" key="3">
    <source>
        <dbReference type="ARBA" id="ARBA00022989"/>
    </source>
</evidence>